<evidence type="ECO:0000259" key="1">
    <source>
        <dbReference type="Pfam" id="PF00117"/>
    </source>
</evidence>
<dbReference type="CDD" id="cd01741">
    <property type="entry name" value="GATase1_1"/>
    <property type="match status" value="1"/>
</dbReference>
<dbReference type="InterPro" id="IPR044992">
    <property type="entry name" value="ChyE-like"/>
</dbReference>
<dbReference type="GO" id="GO:0016740">
    <property type="term" value="F:transferase activity"/>
    <property type="evidence" value="ECO:0007669"/>
    <property type="project" value="UniProtKB-KW"/>
</dbReference>
<comment type="caution">
    <text evidence="2">The sequence shown here is derived from an EMBL/GenBank/DDBJ whole genome shotgun (WGS) entry which is preliminary data.</text>
</comment>
<dbReference type="Pfam" id="PF00117">
    <property type="entry name" value="GATase"/>
    <property type="match status" value="1"/>
</dbReference>
<dbReference type="InterPro" id="IPR029062">
    <property type="entry name" value="Class_I_gatase-like"/>
</dbReference>
<dbReference type="Proteomes" id="UP000033633">
    <property type="component" value="Unassembled WGS sequence"/>
</dbReference>
<dbReference type="OrthoDB" id="9813383at2"/>
<proteinExistence type="predicted"/>
<sequence length="239" mass="26318">MTVKMGILQCDDVRQDLQADHGNYPAMFTQLLRDTGDALELVFYRALDGELPQHADECDVYMTTGSRHSVNDDLPWIPPLLAFVRELHARRKKLVGICFGHQLIAKALGGEVIQAPQGWGVGVATHALHALPAGVQESGERPAELSLLVSHQDQVVRLPEDTAVLAGSDFCPYSMLQVGEHFLGIQGHPEFSKAYSRDLMLARKALLPANVLDTGLTSLALPIDSERVTRWMLDFLRAS</sequence>
<accession>A0A0F5VD70</accession>
<evidence type="ECO:0000313" key="3">
    <source>
        <dbReference type="Proteomes" id="UP000033633"/>
    </source>
</evidence>
<dbReference type="EMBL" id="JWYV01000010">
    <property type="protein sequence ID" value="KKC99454.1"/>
    <property type="molecule type" value="Genomic_DNA"/>
</dbReference>
<keyword evidence="2" id="KW-0808">Transferase</keyword>
<dbReference type="PANTHER" id="PTHR42695">
    <property type="entry name" value="GLUTAMINE AMIDOTRANSFERASE YLR126C-RELATED"/>
    <property type="match status" value="1"/>
</dbReference>
<gene>
    <name evidence="2" type="ORF">KY46_12395</name>
</gene>
<dbReference type="PATRIC" id="fig|265726.11.peg.681"/>
<dbReference type="PROSITE" id="PS51273">
    <property type="entry name" value="GATASE_TYPE_1"/>
    <property type="match status" value="1"/>
</dbReference>
<dbReference type="STRING" id="265726.KY46_12395"/>
<dbReference type="Gene3D" id="3.40.50.880">
    <property type="match status" value="1"/>
</dbReference>
<dbReference type="GO" id="GO:0005829">
    <property type="term" value="C:cytosol"/>
    <property type="evidence" value="ECO:0007669"/>
    <property type="project" value="TreeGrafter"/>
</dbReference>
<dbReference type="AlphaFoldDB" id="A0A0F5VD70"/>
<keyword evidence="2" id="KW-0315">Glutamine amidotransferase</keyword>
<reference evidence="2 3" key="1">
    <citation type="submission" date="2014-12" db="EMBL/GenBank/DDBJ databases">
        <title>Mercury Reductase activity and rhizosphere competence traits in the genome of root associated Photobacterium halotolerans MELD1.</title>
        <authorList>
            <person name="Mathew D.C."/>
            <person name="Huang C.-C."/>
        </authorList>
    </citation>
    <scope>NUCLEOTIDE SEQUENCE [LARGE SCALE GENOMIC DNA]</scope>
    <source>
        <strain evidence="2 3">MELD1</strain>
    </source>
</reference>
<dbReference type="PANTHER" id="PTHR42695:SF5">
    <property type="entry name" value="GLUTAMINE AMIDOTRANSFERASE YLR126C-RELATED"/>
    <property type="match status" value="1"/>
</dbReference>
<evidence type="ECO:0000313" key="2">
    <source>
        <dbReference type="EMBL" id="KKC99454.1"/>
    </source>
</evidence>
<protein>
    <submittedName>
        <fullName evidence="2">Glutamine amidotransferase</fullName>
    </submittedName>
</protein>
<name>A0A0F5VD70_9GAMM</name>
<feature type="domain" description="Glutamine amidotransferase" evidence="1">
    <location>
        <begin position="80"/>
        <end position="203"/>
    </location>
</feature>
<dbReference type="RefSeq" id="WP_046220960.1">
    <property type="nucleotide sequence ID" value="NZ_JWYV01000010.1"/>
</dbReference>
<dbReference type="SUPFAM" id="SSF52317">
    <property type="entry name" value="Class I glutamine amidotransferase-like"/>
    <property type="match status" value="1"/>
</dbReference>
<keyword evidence="3" id="KW-1185">Reference proteome</keyword>
<organism evidence="2 3">
    <name type="scientific">Photobacterium halotolerans</name>
    <dbReference type="NCBI Taxonomy" id="265726"/>
    <lineage>
        <taxon>Bacteria</taxon>
        <taxon>Pseudomonadati</taxon>
        <taxon>Pseudomonadota</taxon>
        <taxon>Gammaproteobacteria</taxon>
        <taxon>Vibrionales</taxon>
        <taxon>Vibrionaceae</taxon>
        <taxon>Photobacterium</taxon>
    </lineage>
</organism>
<dbReference type="InterPro" id="IPR017926">
    <property type="entry name" value="GATASE"/>
</dbReference>